<evidence type="ECO:0000313" key="1">
    <source>
        <dbReference type="EMBL" id="OWY94182.1"/>
    </source>
</evidence>
<reference evidence="2" key="1">
    <citation type="submission" date="2017-03" db="EMBL/GenBank/DDBJ databases">
        <title>Phytopthora megakarya and P. palmivora, two closely related causual agents of cacao black pod achieved similar genome size and gene model numbers by different mechanisms.</title>
        <authorList>
            <person name="Ali S."/>
            <person name="Shao J."/>
            <person name="Larry D.J."/>
            <person name="Kronmiller B."/>
            <person name="Shen D."/>
            <person name="Strem M.D."/>
            <person name="Melnick R.L."/>
            <person name="Guiltinan M.J."/>
            <person name="Tyler B.M."/>
            <person name="Meinhardt L.W."/>
            <person name="Bailey B.A."/>
        </authorList>
    </citation>
    <scope>NUCLEOTIDE SEQUENCE [LARGE SCALE GENOMIC DNA]</scope>
    <source>
        <strain evidence="2">zdho120</strain>
    </source>
</reference>
<comment type="caution">
    <text evidence="1">The sequence shown here is derived from an EMBL/GenBank/DDBJ whole genome shotgun (WGS) entry which is preliminary data.</text>
</comment>
<dbReference type="Proteomes" id="UP000198211">
    <property type="component" value="Unassembled WGS sequence"/>
</dbReference>
<protein>
    <recommendedName>
        <fullName evidence="3">MULE transposase domain-containing protein</fullName>
    </recommendedName>
</protein>
<dbReference type="AlphaFoldDB" id="A0A225UM55"/>
<evidence type="ECO:0008006" key="3">
    <source>
        <dbReference type="Google" id="ProtNLM"/>
    </source>
</evidence>
<organism evidence="1 2">
    <name type="scientific">Phytophthora megakarya</name>
    <dbReference type="NCBI Taxonomy" id="4795"/>
    <lineage>
        <taxon>Eukaryota</taxon>
        <taxon>Sar</taxon>
        <taxon>Stramenopiles</taxon>
        <taxon>Oomycota</taxon>
        <taxon>Peronosporomycetes</taxon>
        <taxon>Peronosporales</taxon>
        <taxon>Peronosporaceae</taxon>
        <taxon>Phytophthora</taxon>
    </lineage>
</organism>
<name>A0A225UM55_9STRA</name>
<accession>A0A225UM55</accession>
<gene>
    <name evidence="1" type="ORF">PHMEG_00036161</name>
</gene>
<sequence length="179" mass="20644">MQVKTLQSKRGNVIAMESKHTMADPNVLSPKSQQLTFQMRAFIDKRLGEDGTIKPLDVFAWLIKRSFAQGFASTDIRYKMAEKQQTKRNEACFGALCKEHPTPLFELNSPVLNYWMIIFLLNVTHDVPVFHIDSTHSIVKQKYPVFVFGVSDCRGKFFPWCTYVHLSAQVLILNDVFHF</sequence>
<dbReference type="EMBL" id="NBNE01014776">
    <property type="protein sequence ID" value="OWY94182.1"/>
    <property type="molecule type" value="Genomic_DNA"/>
</dbReference>
<evidence type="ECO:0000313" key="2">
    <source>
        <dbReference type="Proteomes" id="UP000198211"/>
    </source>
</evidence>
<dbReference type="OrthoDB" id="128837at2759"/>
<proteinExistence type="predicted"/>
<keyword evidence="2" id="KW-1185">Reference proteome</keyword>